<evidence type="ECO:0000313" key="6">
    <source>
        <dbReference type="EMBL" id="APU17905.1"/>
    </source>
</evidence>
<keyword evidence="7" id="KW-1185">Reference proteome</keyword>
<evidence type="ECO:0000256" key="1">
    <source>
        <dbReference type="ARBA" id="ARBA00005417"/>
    </source>
</evidence>
<evidence type="ECO:0000256" key="3">
    <source>
        <dbReference type="ARBA" id="ARBA00022741"/>
    </source>
</evidence>
<evidence type="ECO:0000256" key="2">
    <source>
        <dbReference type="ARBA" id="ARBA00022448"/>
    </source>
</evidence>
<dbReference type="AlphaFoldDB" id="A0AAC9LKF3"/>
<dbReference type="InterPro" id="IPR027417">
    <property type="entry name" value="P-loop_NTPase"/>
</dbReference>
<dbReference type="PANTHER" id="PTHR43335">
    <property type="entry name" value="ABC TRANSPORTER, ATP-BINDING PROTEIN"/>
    <property type="match status" value="1"/>
</dbReference>
<keyword evidence="3" id="KW-0547">Nucleotide-binding</keyword>
<dbReference type="SUPFAM" id="SSF52540">
    <property type="entry name" value="P-loop containing nucleoside triphosphate hydrolases"/>
    <property type="match status" value="1"/>
</dbReference>
<accession>A0AAC9LKF3</accession>
<evidence type="ECO:0000256" key="4">
    <source>
        <dbReference type="ARBA" id="ARBA00022840"/>
    </source>
</evidence>
<dbReference type="KEGG" id="acad:UA74_29565"/>
<keyword evidence="2" id="KW-0813">Transport</keyword>
<dbReference type="RefSeq" id="WP_075743129.1">
    <property type="nucleotide sequence ID" value="NZ_CP016076.1"/>
</dbReference>
<dbReference type="EMBL" id="CP016076">
    <property type="protein sequence ID" value="APU17905.1"/>
    <property type="molecule type" value="Genomic_DNA"/>
</dbReference>
<feature type="domain" description="ABC transporter" evidence="5">
    <location>
        <begin position="2"/>
        <end position="227"/>
    </location>
</feature>
<dbReference type="GO" id="GO:0016887">
    <property type="term" value="F:ATP hydrolysis activity"/>
    <property type="evidence" value="ECO:0007669"/>
    <property type="project" value="InterPro"/>
</dbReference>
<evidence type="ECO:0000313" key="7">
    <source>
        <dbReference type="Proteomes" id="UP000185511"/>
    </source>
</evidence>
<name>A0AAC9LKF3_9PSEU</name>
<reference evidence="7" key="1">
    <citation type="submission" date="2016-06" db="EMBL/GenBank/DDBJ databases">
        <title>Complete genome sequence of Actinoalloteichus fjordicus DSM 46855 (=ADI127-17), type strain of the new species Actinoalloteichus fjordicus.</title>
        <authorList>
            <person name="Ruckert C."/>
            <person name="Nouioui I."/>
            <person name="Willmese J."/>
            <person name="van Wezel G."/>
            <person name="Klenk H.-P."/>
            <person name="Kalinowski J."/>
            <person name="Zotchev S.B."/>
        </authorList>
    </citation>
    <scope>NUCLEOTIDE SEQUENCE [LARGE SCALE GENOMIC DNA]</scope>
    <source>
        <strain evidence="7">ADI127-7</strain>
    </source>
</reference>
<dbReference type="Pfam" id="PF00005">
    <property type="entry name" value="ABC_tran"/>
    <property type="match status" value="1"/>
</dbReference>
<dbReference type="Proteomes" id="UP000185511">
    <property type="component" value="Chromosome"/>
</dbReference>
<proteinExistence type="inferred from homology"/>
<organism evidence="6 7">
    <name type="scientific">Actinoalloteichus fjordicus</name>
    <dbReference type="NCBI Taxonomy" id="1612552"/>
    <lineage>
        <taxon>Bacteria</taxon>
        <taxon>Bacillati</taxon>
        <taxon>Actinomycetota</taxon>
        <taxon>Actinomycetes</taxon>
        <taxon>Pseudonocardiales</taxon>
        <taxon>Pseudonocardiaceae</taxon>
        <taxon>Actinoalloteichus</taxon>
    </lineage>
</organism>
<dbReference type="InterPro" id="IPR003593">
    <property type="entry name" value="AAA+_ATPase"/>
</dbReference>
<dbReference type="Gene3D" id="3.40.50.300">
    <property type="entry name" value="P-loop containing nucleotide triphosphate hydrolases"/>
    <property type="match status" value="1"/>
</dbReference>
<dbReference type="PROSITE" id="PS50893">
    <property type="entry name" value="ABC_TRANSPORTER_2"/>
    <property type="match status" value="1"/>
</dbReference>
<gene>
    <name evidence="6" type="ORF">UA74_29565</name>
</gene>
<dbReference type="PANTHER" id="PTHR43335:SF4">
    <property type="entry name" value="ABC TRANSPORTER, ATP-BINDING PROTEIN"/>
    <property type="match status" value="1"/>
</dbReference>
<comment type="similarity">
    <text evidence="1">Belongs to the ABC transporter superfamily.</text>
</comment>
<dbReference type="SMART" id="SM00382">
    <property type="entry name" value="AAA"/>
    <property type="match status" value="1"/>
</dbReference>
<evidence type="ECO:0000259" key="5">
    <source>
        <dbReference type="PROSITE" id="PS50893"/>
    </source>
</evidence>
<sequence>MIESVGLTRRYGRVLAVNDLSFTVRSGRVTGLLGPRGAGKSTIMRMILGKERPTAGRALVDGRPYRELDRPLRKIGGLLDTSRIRSRRSARARLGRLASRNGLPARRIDEVLDLVGLAEMRAHGAGQLSPRDTRRLGLAGALLGDPEILVLDEPTVGLDSDCVGWLRTLLRRLAAEGRTVLISGHRLSTTADVADDLVVIGRGELITQCPAEEFLDTAGEATIRVRSPQCAVFAAELRRRGITVHEDLDGEHAALLITGSTSQEIGELAAALAVVVHELSIHRTSVDQAFALIADRALHRSDLHPAAVVAGDAAVLHRRADGGRG</sequence>
<dbReference type="InterPro" id="IPR003439">
    <property type="entry name" value="ABC_transporter-like_ATP-bd"/>
</dbReference>
<protein>
    <submittedName>
        <fullName evidence="6">ABC-type multidrug transport system, ATPase component</fullName>
    </submittedName>
</protein>
<keyword evidence="4" id="KW-0067">ATP-binding</keyword>
<dbReference type="GO" id="GO:0005524">
    <property type="term" value="F:ATP binding"/>
    <property type="evidence" value="ECO:0007669"/>
    <property type="project" value="UniProtKB-KW"/>
</dbReference>